<dbReference type="InterPro" id="IPR052159">
    <property type="entry name" value="Competence_DNA_uptake"/>
</dbReference>
<dbReference type="InterPro" id="IPR025405">
    <property type="entry name" value="DUF4131"/>
</dbReference>
<evidence type="ECO:0000256" key="5">
    <source>
        <dbReference type="ARBA" id="ARBA00023136"/>
    </source>
</evidence>
<dbReference type="GO" id="GO:0005886">
    <property type="term" value="C:plasma membrane"/>
    <property type="evidence" value="ECO:0007669"/>
    <property type="project" value="UniProtKB-SubCell"/>
</dbReference>
<feature type="transmembrane region" description="Helical" evidence="6">
    <location>
        <begin position="456"/>
        <end position="472"/>
    </location>
</feature>
<feature type="transmembrane region" description="Helical" evidence="6">
    <location>
        <begin position="235"/>
        <end position="252"/>
    </location>
</feature>
<reference evidence="9" key="1">
    <citation type="submission" date="2024-02" db="EMBL/GenBank/DDBJ databases">
        <title>Sediminibacterium planktonica sp. nov. and Sediminibacterium longus sp. nov., isolated from surface lake and river water.</title>
        <authorList>
            <person name="Watanabe K."/>
            <person name="Takemine S."/>
            <person name="Ishii Y."/>
            <person name="Ogata Y."/>
            <person name="Shindo C."/>
            <person name="Suda W."/>
        </authorList>
    </citation>
    <scope>NUCLEOTIDE SEQUENCE</scope>
    <source>
        <strain evidence="9">KACHI17</strain>
    </source>
</reference>
<evidence type="ECO:0000256" key="1">
    <source>
        <dbReference type="ARBA" id="ARBA00004651"/>
    </source>
</evidence>
<evidence type="ECO:0000259" key="7">
    <source>
        <dbReference type="Pfam" id="PF03772"/>
    </source>
</evidence>
<dbReference type="AlphaFoldDB" id="A0AAT9GLH7"/>
<accession>A0AAT9GLH7</accession>
<organism evidence="9">
    <name type="scientific">Sediminibacterium sp. KACHI17</name>
    <dbReference type="NCBI Taxonomy" id="1751071"/>
    <lineage>
        <taxon>Bacteria</taxon>
        <taxon>Pseudomonadati</taxon>
        <taxon>Bacteroidota</taxon>
        <taxon>Chitinophagia</taxon>
        <taxon>Chitinophagales</taxon>
        <taxon>Chitinophagaceae</taxon>
        <taxon>Sediminibacterium</taxon>
    </lineage>
</organism>
<evidence type="ECO:0000256" key="4">
    <source>
        <dbReference type="ARBA" id="ARBA00022989"/>
    </source>
</evidence>
<feature type="domain" description="DUF4131" evidence="8">
    <location>
        <begin position="6"/>
        <end position="140"/>
    </location>
</feature>
<feature type="transmembrane region" description="Helical" evidence="6">
    <location>
        <begin position="282"/>
        <end position="300"/>
    </location>
</feature>
<evidence type="ECO:0000259" key="8">
    <source>
        <dbReference type="Pfam" id="PF13567"/>
    </source>
</evidence>
<sequence length="625" mass="71939">MKFRFRRLTATLLYTCLFCLGSILTRERNIRYQKDWIGQYNIKKQALVLQFTSQPIERDKTWKIEATVLAIQDNQVWQKASGKIWLYIHKQLKGLEKDQWIITRKSLQPINRIQNPGSFDYAAHCARQGIYHSLYLEEKDFYVIKRVTDTRNLLIRAQEYVRTVFHKYIPGQQEKAIAEALVIGYKYDLEDDLLQAYSNTGVVHVIAVSGMHLGLIYGFLLLLTKFLQRNLISRWIRAILILLFIWVFTGLTGAGPSVLRAAVIFSLMILGELLLRKNNTYNTLAVSAFLLLVINPFYLWDIGFQLSYLAVLSIVWISGPLYRSVYISFRPIRYLWQLTAVTLSAQVLTTPVIVYHFHQFPNLFLLTNLLIVPLSGLVMYGCIFLLLISPLHDIARLSGLVIQKILAIMNQCIRIFDQLDFAVTNHIDLHLIQVLLYYIIVAAIGCRIVYKRSQWTMIAMCSAIVIVAFHSYRQINIRDTVRLAVYQMGAQTVTDIGSSGHYFSWVSGNTDQAARFLSSARTKLGFVQSHGTVSTKQYPVVSMKGHHWVFTGEVPGHGSFPVDIVVIQKGSFLNMSDLHRVFKARQYIFDGNNALWKIRKWKKEADSLHLRHHSVPEQGAFVMEY</sequence>
<keyword evidence="2" id="KW-1003">Cell membrane</keyword>
<name>A0AAT9GLH7_9BACT</name>
<feature type="transmembrane region" description="Helical" evidence="6">
    <location>
        <begin position="334"/>
        <end position="357"/>
    </location>
</feature>
<dbReference type="NCBIfam" id="TIGR00360">
    <property type="entry name" value="ComEC_N-term"/>
    <property type="match status" value="1"/>
</dbReference>
<evidence type="ECO:0000256" key="3">
    <source>
        <dbReference type="ARBA" id="ARBA00022692"/>
    </source>
</evidence>
<feature type="transmembrane region" description="Helical" evidence="6">
    <location>
        <begin position="202"/>
        <end position="223"/>
    </location>
</feature>
<dbReference type="Pfam" id="PF13567">
    <property type="entry name" value="DUF4131"/>
    <property type="match status" value="1"/>
</dbReference>
<dbReference type="InterPro" id="IPR004477">
    <property type="entry name" value="ComEC_N"/>
</dbReference>
<feature type="transmembrane region" description="Helical" evidence="6">
    <location>
        <begin position="258"/>
        <end position="275"/>
    </location>
</feature>
<comment type="subcellular location">
    <subcellularLocation>
        <location evidence="1">Cell membrane</location>
        <topology evidence="1">Multi-pass membrane protein</topology>
    </subcellularLocation>
</comment>
<evidence type="ECO:0000313" key="9">
    <source>
        <dbReference type="EMBL" id="BFG71456.1"/>
    </source>
</evidence>
<feature type="transmembrane region" description="Helical" evidence="6">
    <location>
        <begin position="431"/>
        <end position="450"/>
    </location>
</feature>
<dbReference type="EMBL" id="AP029612">
    <property type="protein sequence ID" value="BFG71456.1"/>
    <property type="molecule type" value="Genomic_DNA"/>
</dbReference>
<keyword evidence="5 6" id="KW-0472">Membrane</keyword>
<evidence type="ECO:0000256" key="6">
    <source>
        <dbReference type="SAM" id="Phobius"/>
    </source>
</evidence>
<keyword evidence="4 6" id="KW-1133">Transmembrane helix</keyword>
<feature type="domain" description="ComEC/Rec2-related protein" evidence="7">
    <location>
        <begin position="181"/>
        <end position="447"/>
    </location>
</feature>
<proteinExistence type="predicted"/>
<protein>
    <recommendedName>
        <fullName evidence="10">Competence protein ComEC</fullName>
    </recommendedName>
</protein>
<feature type="transmembrane region" description="Helical" evidence="6">
    <location>
        <begin position="363"/>
        <end position="388"/>
    </location>
</feature>
<evidence type="ECO:0000256" key="2">
    <source>
        <dbReference type="ARBA" id="ARBA00022475"/>
    </source>
</evidence>
<feature type="transmembrane region" description="Helical" evidence="6">
    <location>
        <begin position="306"/>
        <end position="322"/>
    </location>
</feature>
<keyword evidence="3 6" id="KW-0812">Transmembrane</keyword>
<gene>
    <name evidence="9" type="ORF">KACHI17_23370</name>
</gene>
<evidence type="ECO:0008006" key="10">
    <source>
        <dbReference type="Google" id="ProtNLM"/>
    </source>
</evidence>
<dbReference type="Pfam" id="PF03772">
    <property type="entry name" value="Competence"/>
    <property type="match status" value="1"/>
</dbReference>
<dbReference type="PANTHER" id="PTHR30619:SF1">
    <property type="entry name" value="RECOMBINATION PROTEIN 2"/>
    <property type="match status" value="1"/>
</dbReference>
<dbReference type="PANTHER" id="PTHR30619">
    <property type="entry name" value="DNA INTERNALIZATION/COMPETENCE PROTEIN COMEC/REC2"/>
    <property type="match status" value="1"/>
</dbReference>